<gene>
    <name evidence="1" type="ORF">BES34_014315</name>
</gene>
<evidence type="ECO:0000313" key="1">
    <source>
        <dbReference type="EMBL" id="PNV74354.1"/>
    </source>
</evidence>
<name>A0ABX4YGN9_9LEPT</name>
<comment type="caution">
    <text evidence="1">The sequence shown here is derived from an EMBL/GenBank/DDBJ whole genome shotgun (WGS) entry which is preliminary data.</text>
</comment>
<keyword evidence="2" id="KW-1185">Reference proteome</keyword>
<accession>A0ABX4YGN9</accession>
<dbReference type="EMBL" id="MCRM02000015">
    <property type="protein sequence ID" value="PNV74354.1"/>
    <property type="molecule type" value="Genomic_DNA"/>
</dbReference>
<protein>
    <recommendedName>
        <fullName evidence="3">DUF5678 domain-containing protein</fullName>
    </recommendedName>
</protein>
<dbReference type="Proteomes" id="UP000094669">
    <property type="component" value="Unassembled WGS sequence"/>
</dbReference>
<proteinExistence type="predicted"/>
<reference evidence="1" key="1">
    <citation type="submission" date="2018-01" db="EMBL/GenBank/DDBJ databases">
        <title>Genomic characterization of Leptospira inadai serogroup Lyme isolated from captured rat in Brazil and comparative analysis with human reference strain.</title>
        <authorList>
            <person name="Moreno L.Z."/>
            <person name="Loureiro A.P."/>
            <person name="Miraglia F."/>
            <person name="Kremer F.S."/>
            <person name="Eslabao M.R."/>
            <person name="Dellagostin O.A."/>
            <person name="Lilenbaum W."/>
            <person name="Moreno A.M."/>
        </authorList>
    </citation>
    <scope>NUCLEOTIDE SEQUENCE [LARGE SCALE GENOMIC DNA]</scope>
    <source>
        <strain evidence="1">M34/99</strain>
    </source>
</reference>
<evidence type="ECO:0008006" key="3">
    <source>
        <dbReference type="Google" id="ProtNLM"/>
    </source>
</evidence>
<sequence>METIFKKERAYFEKKLPEFLKDHRNQIVAIEDEHVIGFFQSMDEALENLIYEMHKKPGTFIVQKVIPLEEELAVVTRVHF</sequence>
<organism evidence="1 2">
    <name type="scientific">Leptospira inadai serovar Lyme</name>
    <dbReference type="NCBI Taxonomy" id="293084"/>
    <lineage>
        <taxon>Bacteria</taxon>
        <taxon>Pseudomonadati</taxon>
        <taxon>Spirochaetota</taxon>
        <taxon>Spirochaetia</taxon>
        <taxon>Leptospirales</taxon>
        <taxon>Leptospiraceae</taxon>
        <taxon>Leptospira</taxon>
    </lineage>
</organism>
<dbReference type="RefSeq" id="WP_010568209.1">
    <property type="nucleotide sequence ID" value="NZ_MCRM02000015.1"/>
</dbReference>
<evidence type="ECO:0000313" key="2">
    <source>
        <dbReference type="Proteomes" id="UP000094669"/>
    </source>
</evidence>